<dbReference type="GO" id="GO:0005829">
    <property type="term" value="C:cytosol"/>
    <property type="evidence" value="ECO:0007669"/>
    <property type="project" value="TreeGrafter"/>
</dbReference>
<feature type="domain" description="NADP-dependent oxidoreductase" evidence="2">
    <location>
        <begin position="15"/>
        <end position="313"/>
    </location>
</feature>
<gene>
    <name evidence="3" type="ORF">EPD60_12655</name>
</gene>
<dbReference type="InterPro" id="IPR050523">
    <property type="entry name" value="AKR_Detox_Biosynth"/>
</dbReference>
<dbReference type="FunFam" id="3.20.20.100:FF:000004">
    <property type="entry name" value="Oxidoreductase, aldo/keto reductase"/>
    <property type="match status" value="1"/>
</dbReference>
<evidence type="ECO:0000313" key="4">
    <source>
        <dbReference type="Proteomes" id="UP000295334"/>
    </source>
</evidence>
<dbReference type="EMBL" id="SJZI01000046">
    <property type="protein sequence ID" value="TCJ13241.1"/>
    <property type="molecule type" value="Genomic_DNA"/>
</dbReference>
<dbReference type="InterPro" id="IPR023210">
    <property type="entry name" value="NADP_OxRdtase_dom"/>
</dbReference>
<keyword evidence="4" id="KW-1185">Reference proteome</keyword>
<accession>A0A4R1B5H8</accession>
<reference evidence="3 4" key="1">
    <citation type="submission" date="2019-03" db="EMBL/GenBank/DDBJ databases">
        <authorList>
            <person name="Kim M.K.M."/>
        </authorList>
    </citation>
    <scope>NUCLEOTIDE SEQUENCE [LARGE SCALE GENOMIC DNA]</scope>
    <source>
        <strain evidence="3 4">17J68-12</strain>
    </source>
</reference>
<dbReference type="Pfam" id="PF00248">
    <property type="entry name" value="Aldo_ket_red"/>
    <property type="match status" value="1"/>
</dbReference>
<protein>
    <submittedName>
        <fullName evidence="3">Aldo/keto reductase</fullName>
    </submittedName>
</protein>
<dbReference type="PANTHER" id="PTHR43364">
    <property type="entry name" value="NADH-SPECIFIC METHYLGLYOXAL REDUCTASE-RELATED"/>
    <property type="match status" value="1"/>
</dbReference>
<dbReference type="CDD" id="cd19081">
    <property type="entry name" value="AKR_AKR9C1"/>
    <property type="match status" value="1"/>
</dbReference>
<organism evidence="3 4">
    <name type="scientific">Flaviaesturariibacter flavus</name>
    <dbReference type="NCBI Taxonomy" id="2502780"/>
    <lineage>
        <taxon>Bacteria</taxon>
        <taxon>Pseudomonadati</taxon>
        <taxon>Bacteroidota</taxon>
        <taxon>Chitinophagia</taxon>
        <taxon>Chitinophagales</taxon>
        <taxon>Chitinophagaceae</taxon>
        <taxon>Flaviaestuariibacter</taxon>
    </lineage>
</organism>
<dbReference type="AlphaFoldDB" id="A0A4R1B5H8"/>
<dbReference type="SUPFAM" id="SSF51430">
    <property type="entry name" value="NAD(P)-linked oxidoreductase"/>
    <property type="match status" value="1"/>
</dbReference>
<comment type="caution">
    <text evidence="3">The sequence shown here is derived from an EMBL/GenBank/DDBJ whole genome shotgun (WGS) entry which is preliminary data.</text>
</comment>
<name>A0A4R1B5H8_9BACT</name>
<dbReference type="Gene3D" id="3.20.20.100">
    <property type="entry name" value="NADP-dependent oxidoreductase domain"/>
    <property type="match status" value="1"/>
</dbReference>
<evidence type="ECO:0000259" key="2">
    <source>
        <dbReference type="Pfam" id="PF00248"/>
    </source>
</evidence>
<keyword evidence="1" id="KW-0560">Oxidoreductase</keyword>
<evidence type="ECO:0000256" key="1">
    <source>
        <dbReference type="ARBA" id="ARBA00023002"/>
    </source>
</evidence>
<dbReference type="RefSeq" id="WP_131449874.1">
    <property type="nucleotide sequence ID" value="NZ_SJZI01000046.1"/>
</dbReference>
<dbReference type="OrthoDB" id="9773828at2"/>
<proteinExistence type="predicted"/>
<sequence>MQLRPLGHTSFRVAPLALGTNVFGWTVSESESFPILDAFVDAGLQLIDTADSYSTWVPGNKGGESETIIGHWLAQGGRRHKIVLATKVGSDMGEGKRLDKAYVKRACEASLRRLRTDVIDLYQAHFDDESLPVSEPLEAFDELIREGKVKAIGASNFSPARLREAIGYSKANGLPVYSVLQPEYNLYARERFETEYLPIVREHGMGVINYYALASGFLSGKYRKPEDAAKSPRGGGIVGKYLNDRGLRILAALDSVAARYGSDPATIALAWTMAQPGITAPIASATGTMQLQELLRSVELRLDEAALQELKEASNY</sequence>
<dbReference type="PANTHER" id="PTHR43364:SF6">
    <property type="entry name" value="OXIDOREDUCTASE-RELATED"/>
    <property type="match status" value="1"/>
</dbReference>
<dbReference type="InterPro" id="IPR036812">
    <property type="entry name" value="NAD(P)_OxRdtase_dom_sf"/>
</dbReference>
<dbReference type="GO" id="GO:0016491">
    <property type="term" value="F:oxidoreductase activity"/>
    <property type="evidence" value="ECO:0007669"/>
    <property type="project" value="UniProtKB-KW"/>
</dbReference>
<evidence type="ECO:0000313" key="3">
    <source>
        <dbReference type="EMBL" id="TCJ13241.1"/>
    </source>
</evidence>
<dbReference type="Proteomes" id="UP000295334">
    <property type="component" value="Unassembled WGS sequence"/>
</dbReference>